<protein>
    <submittedName>
        <fullName evidence="1">Uncharacterized protein</fullName>
    </submittedName>
</protein>
<dbReference type="EMBL" id="CP147247">
    <property type="protein sequence ID" value="WYJ89720.1"/>
    <property type="molecule type" value="Genomic_DNA"/>
</dbReference>
<evidence type="ECO:0000313" key="1">
    <source>
        <dbReference type="EMBL" id="WYJ89720.1"/>
    </source>
</evidence>
<organism evidence="1 2">
    <name type="scientific">Candidatus Enterococcus clewellii</name>
    <dbReference type="NCBI Taxonomy" id="1834193"/>
    <lineage>
        <taxon>Bacteria</taxon>
        <taxon>Bacillati</taxon>
        <taxon>Bacillota</taxon>
        <taxon>Bacilli</taxon>
        <taxon>Lactobacillales</taxon>
        <taxon>Enterococcaceae</taxon>
        <taxon>Enterococcus</taxon>
    </lineage>
</organism>
<reference evidence="1" key="2">
    <citation type="submission" date="2024-03" db="EMBL/GenBank/DDBJ databases">
        <title>The Genome Sequence of Enterococcus sp. DIV0242b.</title>
        <authorList>
            <consortium name="The Broad Institute Genomics Platform"/>
            <consortium name="The Broad Institute Microbial Omics Core"/>
            <consortium name="The Broad Institute Genomic Center for Infectious Diseases"/>
            <person name="Earl A."/>
            <person name="Manson A."/>
            <person name="Gilmore M."/>
            <person name="Schwartman J."/>
            <person name="Shea T."/>
            <person name="Abouelleil A."/>
            <person name="Cao P."/>
            <person name="Chapman S."/>
            <person name="Cusick C."/>
            <person name="Young S."/>
            <person name="Neafsey D."/>
            <person name="Nusbaum C."/>
            <person name="Birren B."/>
        </authorList>
    </citation>
    <scope>NUCLEOTIDE SEQUENCE</scope>
    <source>
        <strain evidence="1">9E7_DIV0242</strain>
    </source>
</reference>
<sequence length="124" mass="14567">MATFRKIVVDGKAYLWKYSFDDYDYQNDSALIIKSADKQGKLLINFRTGNWDHGYCPFNRGVPGIYMGEPVVINLNQPRFIMEIISFSMKHLQLNQLSRTVELNNGIEILNELGYTFDYEKRWD</sequence>
<accession>A0AAQ3VUK8</accession>
<reference evidence="1" key="1">
    <citation type="submission" date="2017-05" db="EMBL/GenBank/DDBJ databases">
        <authorList>
            <consortium name="The Broad Institute Genomics Platform"/>
            <consortium name="The Broad Institute Genomic Center for Infectious Diseases"/>
            <person name="Earl A."/>
            <person name="Manson A."/>
            <person name="Schwartman J."/>
            <person name="Gilmore M."/>
            <person name="Abouelleil A."/>
            <person name="Cao P."/>
            <person name="Chapman S."/>
            <person name="Cusick C."/>
            <person name="Shea T."/>
            <person name="Young S."/>
            <person name="Neafsey D."/>
            <person name="Nusbaum C."/>
            <person name="Birren B."/>
        </authorList>
    </citation>
    <scope>NUCLEOTIDE SEQUENCE</scope>
    <source>
        <strain evidence="1">9E7_DIV0242</strain>
    </source>
</reference>
<dbReference type="AlphaFoldDB" id="A0AAQ3VUK8"/>
<dbReference type="Proteomes" id="UP000195141">
    <property type="component" value="Chromosome"/>
</dbReference>
<keyword evidence="2" id="KW-1185">Reference proteome</keyword>
<proteinExistence type="predicted"/>
<gene>
    <name evidence="1" type="ORF">A5888_001443</name>
</gene>
<evidence type="ECO:0000313" key="2">
    <source>
        <dbReference type="Proteomes" id="UP000195141"/>
    </source>
</evidence>
<dbReference type="RefSeq" id="WP_339102018.1">
    <property type="nucleotide sequence ID" value="NZ_CP147247.1"/>
</dbReference>
<name>A0AAQ3VUK8_9ENTE</name>